<dbReference type="PROSITE" id="PS01327">
    <property type="entry name" value="MSCL"/>
    <property type="match status" value="1"/>
</dbReference>
<dbReference type="InterPro" id="IPR019823">
    <property type="entry name" value="Mechanosensitive_channel_CS"/>
</dbReference>
<reference evidence="11 12" key="1">
    <citation type="submission" date="2019-10" db="EMBL/GenBank/DDBJ databases">
        <title>Bifidobacterium from non-human primates.</title>
        <authorList>
            <person name="Modesto M."/>
        </authorList>
    </citation>
    <scope>NUCLEOTIDE SEQUENCE [LARGE SCALE GENOMIC DNA]</scope>
    <source>
        <strain evidence="11 12">TRE17</strain>
    </source>
</reference>
<name>A0A6N9Z615_9BIFI</name>
<dbReference type="Pfam" id="PF01741">
    <property type="entry name" value="MscL"/>
    <property type="match status" value="1"/>
</dbReference>
<dbReference type="InterPro" id="IPR037673">
    <property type="entry name" value="MSC/AndL"/>
</dbReference>
<proteinExistence type="inferred from homology"/>
<evidence type="ECO:0000256" key="2">
    <source>
        <dbReference type="ARBA" id="ARBA00007254"/>
    </source>
</evidence>
<keyword evidence="7 10" id="KW-0406">Ion transport</keyword>
<dbReference type="GO" id="GO:0008381">
    <property type="term" value="F:mechanosensitive monoatomic ion channel activity"/>
    <property type="evidence" value="ECO:0007669"/>
    <property type="project" value="UniProtKB-UniRule"/>
</dbReference>
<dbReference type="SUPFAM" id="SSF81330">
    <property type="entry name" value="Gated mechanosensitive channel"/>
    <property type="match status" value="1"/>
</dbReference>
<comment type="function">
    <text evidence="10">Channel that opens in response to stretch forces in the membrane lipid bilayer. May participate in the regulation of osmotic pressure changes within the cell.</text>
</comment>
<evidence type="ECO:0000256" key="4">
    <source>
        <dbReference type="ARBA" id="ARBA00022475"/>
    </source>
</evidence>
<evidence type="ECO:0000256" key="9">
    <source>
        <dbReference type="ARBA" id="ARBA00023303"/>
    </source>
</evidence>
<keyword evidence="9 10" id="KW-0407">Ion channel</keyword>
<comment type="subunit">
    <text evidence="10">Homopentamer.</text>
</comment>
<evidence type="ECO:0000313" key="11">
    <source>
        <dbReference type="EMBL" id="NEG89543.1"/>
    </source>
</evidence>
<dbReference type="RefSeq" id="WP_163230927.1">
    <property type="nucleotide sequence ID" value="NZ_WHZW01000010.1"/>
</dbReference>
<comment type="subcellular location">
    <subcellularLocation>
        <location evidence="1 10">Cell membrane</location>
        <topology evidence="1 10">Multi-pass membrane protein</topology>
    </subcellularLocation>
</comment>
<evidence type="ECO:0000313" key="12">
    <source>
        <dbReference type="Proteomes" id="UP000469194"/>
    </source>
</evidence>
<dbReference type="InterPro" id="IPR001185">
    <property type="entry name" value="MS_channel"/>
</dbReference>
<evidence type="ECO:0000256" key="1">
    <source>
        <dbReference type="ARBA" id="ARBA00004651"/>
    </source>
</evidence>
<keyword evidence="8 10" id="KW-0472">Membrane</keyword>
<keyword evidence="3 10" id="KW-0813">Transport</keyword>
<evidence type="ECO:0000256" key="6">
    <source>
        <dbReference type="ARBA" id="ARBA00022989"/>
    </source>
</evidence>
<evidence type="ECO:0000256" key="5">
    <source>
        <dbReference type="ARBA" id="ARBA00022692"/>
    </source>
</evidence>
<keyword evidence="4 10" id="KW-1003">Cell membrane</keyword>
<evidence type="ECO:0000256" key="10">
    <source>
        <dbReference type="HAMAP-Rule" id="MF_00115"/>
    </source>
</evidence>
<dbReference type="EMBL" id="WHZW01000010">
    <property type="protein sequence ID" value="NEG89543.1"/>
    <property type="molecule type" value="Genomic_DNA"/>
</dbReference>
<dbReference type="PRINTS" id="PR01264">
    <property type="entry name" value="MECHCHANNEL"/>
</dbReference>
<accession>A0A6N9Z615</accession>
<gene>
    <name evidence="10 11" type="primary">mscL</name>
    <name evidence="11" type="ORF">GFD25_05995</name>
</gene>
<protein>
    <recommendedName>
        <fullName evidence="10">Large-conductance mechanosensitive channel</fullName>
    </recommendedName>
</protein>
<keyword evidence="6 10" id="KW-1133">Transmembrane helix</keyword>
<feature type="transmembrane region" description="Helical" evidence="10">
    <location>
        <begin position="21"/>
        <end position="47"/>
    </location>
</feature>
<feature type="transmembrane region" description="Helical" evidence="10">
    <location>
        <begin position="67"/>
        <end position="90"/>
    </location>
</feature>
<dbReference type="Proteomes" id="UP000469194">
    <property type="component" value="Unassembled WGS sequence"/>
</dbReference>
<dbReference type="PANTHER" id="PTHR30266:SF2">
    <property type="entry name" value="LARGE-CONDUCTANCE MECHANOSENSITIVE CHANNEL"/>
    <property type="match status" value="1"/>
</dbReference>
<dbReference type="InterPro" id="IPR036019">
    <property type="entry name" value="MscL_channel"/>
</dbReference>
<evidence type="ECO:0000256" key="3">
    <source>
        <dbReference type="ARBA" id="ARBA00022448"/>
    </source>
</evidence>
<dbReference type="GO" id="GO:0005886">
    <property type="term" value="C:plasma membrane"/>
    <property type="evidence" value="ECO:0007669"/>
    <property type="project" value="UniProtKB-SubCell"/>
</dbReference>
<dbReference type="NCBIfam" id="TIGR00220">
    <property type="entry name" value="mscL"/>
    <property type="match status" value="1"/>
</dbReference>
<sequence>MIDGFKKFISRGNMIDMAVGVVMGSAVTAVVNAIVNSLINPLIAMIFGKPNMDGLLAFTFNGATVSIGAVLGAVLNFFIIAVAVYFFILVPINKFRDMSDALLVKAKLKEAEDKAAAEAAQSDPEPTPEEQTVALLKEIRDELAKRGA</sequence>
<dbReference type="PANTHER" id="PTHR30266">
    <property type="entry name" value="MECHANOSENSITIVE CHANNEL MSCL"/>
    <property type="match status" value="1"/>
</dbReference>
<organism evidence="11 12">
    <name type="scientific">Bifidobacterium aerophilum</name>
    <dbReference type="NCBI Taxonomy" id="1798155"/>
    <lineage>
        <taxon>Bacteria</taxon>
        <taxon>Bacillati</taxon>
        <taxon>Actinomycetota</taxon>
        <taxon>Actinomycetes</taxon>
        <taxon>Bifidobacteriales</taxon>
        <taxon>Bifidobacteriaceae</taxon>
        <taxon>Bifidobacterium</taxon>
    </lineage>
</organism>
<comment type="caution">
    <text evidence="11">The sequence shown here is derived from an EMBL/GenBank/DDBJ whole genome shotgun (WGS) entry which is preliminary data.</text>
</comment>
<dbReference type="HAMAP" id="MF_00115">
    <property type="entry name" value="MscL"/>
    <property type="match status" value="1"/>
</dbReference>
<comment type="similarity">
    <text evidence="2 10">Belongs to the MscL family.</text>
</comment>
<dbReference type="AlphaFoldDB" id="A0A6N9Z615"/>
<dbReference type="Gene3D" id="1.10.1200.120">
    <property type="entry name" value="Large-conductance mechanosensitive channel, MscL, domain 1"/>
    <property type="match status" value="1"/>
</dbReference>
<keyword evidence="12" id="KW-1185">Reference proteome</keyword>
<evidence type="ECO:0000256" key="7">
    <source>
        <dbReference type="ARBA" id="ARBA00023065"/>
    </source>
</evidence>
<evidence type="ECO:0000256" key="8">
    <source>
        <dbReference type="ARBA" id="ARBA00023136"/>
    </source>
</evidence>
<keyword evidence="5 10" id="KW-0812">Transmembrane</keyword>